<gene>
    <name evidence="2" type="ORF">QQX98_000088</name>
</gene>
<evidence type="ECO:0000313" key="3">
    <source>
        <dbReference type="Proteomes" id="UP001498476"/>
    </source>
</evidence>
<keyword evidence="3" id="KW-1185">Reference proteome</keyword>
<reference evidence="2 3" key="1">
    <citation type="journal article" date="2025" name="Microbiol. Resour. Announc.">
        <title>Draft genome sequences for Neonectria magnoliae and Neonectria punicea, canker pathogens of Liriodendron tulipifera and Acer saccharum in West Virginia.</title>
        <authorList>
            <person name="Petronek H.M."/>
            <person name="Kasson M.T."/>
            <person name="Metheny A.M."/>
            <person name="Stauder C.M."/>
            <person name="Lovett B."/>
            <person name="Lynch S.C."/>
            <person name="Garnas J.R."/>
            <person name="Kasson L.R."/>
            <person name="Stajich J.E."/>
        </authorList>
    </citation>
    <scope>NUCLEOTIDE SEQUENCE [LARGE SCALE GENOMIC DNA]</scope>
    <source>
        <strain evidence="2 3">NRRL 64653</strain>
    </source>
</reference>
<sequence length="244" mass="28087">MADQLTMEDEGYNLTEDPEDLPLVYRDAICDRLFVEFLKLSEEREGKNHAILKVDFKDNVDGSYEGARIMMTVEFEITIVESNGSRSAHQPGKLLVKPVKYQQASHKSIRTCEVSIAPGLSLGYIIDTLLRSNLHYFYFITIHGQYFGCRDFVAQALHVLERAQCINPGIEDSTGDSPTPFVFDIHDTLGMRYTRDSVAVSPMDRGHFPYYTRIEAPYMPYYGCPRVLDIETMVNRYNMFRRPR</sequence>
<feature type="domain" description="DUF7770" evidence="1">
    <location>
        <begin position="83"/>
        <end position="174"/>
    </location>
</feature>
<organism evidence="2 3">
    <name type="scientific">Neonectria punicea</name>
    <dbReference type="NCBI Taxonomy" id="979145"/>
    <lineage>
        <taxon>Eukaryota</taxon>
        <taxon>Fungi</taxon>
        <taxon>Dikarya</taxon>
        <taxon>Ascomycota</taxon>
        <taxon>Pezizomycotina</taxon>
        <taxon>Sordariomycetes</taxon>
        <taxon>Hypocreomycetidae</taxon>
        <taxon>Hypocreales</taxon>
        <taxon>Nectriaceae</taxon>
        <taxon>Neonectria</taxon>
    </lineage>
</organism>
<name>A0ABR1HVF0_9HYPO</name>
<proteinExistence type="predicted"/>
<dbReference type="EMBL" id="JAZAVJ010000001">
    <property type="protein sequence ID" value="KAK7425173.1"/>
    <property type="molecule type" value="Genomic_DNA"/>
</dbReference>
<protein>
    <recommendedName>
        <fullName evidence="1">DUF7770 domain-containing protein</fullName>
    </recommendedName>
</protein>
<dbReference type="Pfam" id="PF24968">
    <property type="entry name" value="DUF7770"/>
    <property type="match status" value="1"/>
</dbReference>
<comment type="caution">
    <text evidence="2">The sequence shown here is derived from an EMBL/GenBank/DDBJ whole genome shotgun (WGS) entry which is preliminary data.</text>
</comment>
<dbReference type="Proteomes" id="UP001498476">
    <property type="component" value="Unassembled WGS sequence"/>
</dbReference>
<evidence type="ECO:0000313" key="2">
    <source>
        <dbReference type="EMBL" id="KAK7425173.1"/>
    </source>
</evidence>
<accession>A0ABR1HVF0</accession>
<evidence type="ECO:0000259" key="1">
    <source>
        <dbReference type="Pfam" id="PF24968"/>
    </source>
</evidence>
<dbReference type="InterPro" id="IPR056672">
    <property type="entry name" value="DUF7770"/>
</dbReference>